<feature type="disulfide bond" evidence="18">
    <location>
        <begin position="242"/>
        <end position="245"/>
    </location>
</feature>
<feature type="disulfide bond" evidence="18">
    <location>
        <begin position="293"/>
        <end position="334"/>
    </location>
</feature>
<evidence type="ECO:0000313" key="26">
    <source>
        <dbReference type="Proteomes" id="UP001153737"/>
    </source>
</evidence>
<dbReference type="GO" id="GO:0005925">
    <property type="term" value="C:focal adhesion"/>
    <property type="evidence" value="ECO:0007669"/>
    <property type="project" value="TreeGrafter"/>
</dbReference>
<dbReference type="GO" id="GO:0033627">
    <property type="term" value="P:cell adhesion mediated by integrin"/>
    <property type="evidence" value="ECO:0007669"/>
    <property type="project" value="TreeGrafter"/>
</dbReference>
<dbReference type="Pfam" id="PF00362">
    <property type="entry name" value="Integrin_beta"/>
    <property type="match status" value="1"/>
</dbReference>
<reference evidence="25" key="2">
    <citation type="submission" date="2022-10" db="EMBL/GenBank/DDBJ databases">
        <authorList>
            <consortium name="ENA_rothamsted_submissions"/>
            <consortium name="culmorum"/>
            <person name="King R."/>
        </authorList>
    </citation>
    <scope>NUCLEOTIDE SEQUENCE</scope>
</reference>
<dbReference type="PRINTS" id="PR01186">
    <property type="entry name" value="INTEGRINB"/>
</dbReference>
<evidence type="ECO:0000256" key="17">
    <source>
        <dbReference type="ARBA" id="ARBA00023180"/>
    </source>
</evidence>
<dbReference type="SUPFAM" id="SSF57196">
    <property type="entry name" value="EGF/Laminin"/>
    <property type="match status" value="1"/>
</dbReference>
<evidence type="ECO:0000256" key="15">
    <source>
        <dbReference type="ARBA" id="ARBA00023136"/>
    </source>
</evidence>
<dbReference type="SMART" id="SM00187">
    <property type="entry name" value="INB"/>
    <property type="match status" value="1"/>
</dbReference>
<feature type="disulfide bond" evidence="18">
    <location>
        <begin position="715"/>
        <end position="744"/>
    </location>
</feature>
<feature type="domain" description="Integrin beta subunit VWA" evidence="22">
    <location>
        <begin position="40"/>
        <end position="499"/>
    </location>
</feature>
<evidence type="ECO:0000256" key="7">
    <source>
        <dbReference type="ARBA" id="ARBA00022723"/>
    </source>
</evidence>
<evidence type="ECO:0000256" key="12">
    <source>
        <dbReference type="ARBA" id="ARBA00022889"/>
    </source>
</evidence>
<evidence type="ECO:0000256" key="13">
    <source>
        <dbReference type="ARBA" id="ARBA00022989"/>
    </source>
</evidence>
<dbReference type="Pfam" id="PF18372">
    <property type="entry name" value="I-EGF_1"/>
    <property type="match status" value="1"/>
</dbReference>
<sequence>MEQIKGTSTSCLLVLLISSLATAQVAQRYTSLNPCTSKGKCHECIQTPSCAWCYDPDFGDSARCFQPSQAYQQETRCREEYVLNPDNVLSVLAARALSKAGRVTGGGGGQLVGGAEGSYNHSENWSESGSLSGSAGGGAAGAAGGIVQVSPQRLNLKLRARQSYSISMKYTQAEDYPVDLYYLMDLSKSMNDDKEKLSTLGDKLAATMKKLTSNFRLGFGSFVDKVVMPYVSTLEEKLNRPCDICVAPYGFRHHMTLDKNTHMFSQMVKDANVSGNLDAPEGGFDAIMQAVVCRNQIGWREQARRLLVFSTDASFHYAGDGKLGGIVKPNDGLCHLASNGTYTESSTQDYPSIEQINLSVKKNSINVIFAVTQSTLEIYEQLAKTIEGASVGKLEGDSSNIVTLIKEQYEQISSTVEMKHNASSAVSIKFFTRCLNSTGSLVNTNKCGKIKVGDIINFKIDIEVLKCPKNRADYKQTIQIYPIGINESLVIDLEMLCECNCEKPGDKFYMESAPACSHHGTYKCGVCDCYAGAFGRHCECTSDEISRNVTTMDCVPPGSPSGLECSGKGQCVCGRCDCETRANDNERIYGRYCECDNFSCERHDGKLCSGADHGTCDCGVCHCKDEWTGSNCGCRKSNATCFAPGVIDGAVCSGHGKCECGACKCETTEEGRYSGKFCEKCPTCSDKCIEYRDCVQCQQYKTGPWKKPEDCRANCTKFVPIPVEEVTANEETEVLCAYYDEDECRFTYVYYFDNENKIQIRAQQERECPDKVYVPGIVLGVIAAIVLIGMAILLLWKLLTTIHDRREFARFEKEKMMAKWDTGENPIYKQATSTFKNPTYAGKG</sequence>
<keyword evidence="14 19" id="KW-0401">Integrin</keyword>
<feature type="disulfide bond" evidence="18">
    <location>
        <begin position="44"/>
        <end position="77"/>
    </location>
</feature>
<feature type="signal peptide" evidence="21">
    <location>
        <begin position="1"/>
        <end position="23"/>
    </location>
</feature>
<feature type="domain" description="Integrin beta subunit tail" evidence="24">
    <location>
        <begin position="688"/>
        <end position="773"/>
    </location>
</feature>
<evidence type="ECO:0000256" key="19">
    <source>
        <dbReference type="RuleBase" id="RU000633"/>
    </source>
</evidence>
<feature type="disulfide bond" evidence="18">
    <location>
        <begin position="573"/>
        <end position="608"/>
    </location>
</feature>
<dbReference type="InterPro" id="IPR032695">
    <property type="entry name" value="Integrin_dom_sf"/>
</dbReference>
<keyword evidence="5" id="KW-0597">Phosphoprotein</keyword>
<feature type="disulfide bond" evidence="18">
    <location>
        <begin position="595"/>
        <end position="600"/>
    </location>
</feature>
<dbReference type="Gene3D" id="4.10.1240.30">
    <property type="match status" value="1"/>
</dbReference>
<evidence type="ECO:0000256" key="2">
    <source>
        <dbReference type="ARBA" id="ARBA00007449"/>
    </source>
</evidence>
<dbReference type="SUPFAM" id="SSF69179">
    <property type="entry name" value="Integrin domains"/>
    <property type="match status" value="1"/>
</dbReference>
<dbReference type="FunFam" id="1.20.5.100:FF:000002">
    <property type="entry name" value="Integrin beta"/>
    <property type="match status" value="1"/>
</dbReference>
<keyword evidence="12 19" id="KW-0130">Cell adhesion</keyword>
<feature type="disulfide bond" evidence="18">
    <location>
        <begin position="529"/>
        <end position="538"/>
    </location>
</feature>
<dbReference type="GO" id="GO:0016477">
    <property type="term" value="P:cell migration"/>
    <property type="evidence" value="ECO:0007669"/>
    <property type="project" value="TreeGrafter"/>
</dbReference>
<dbReference type="InterPro" id="IPR012896">
    <property type="entry name" value="Integrin_bsu_tail"/>
</dbReference>
<reference evidence="25" key="1">
    <citation type="submission" date="2022-01" db="EMBL/GenBank/DDBJ databases">
        <authorList>
            <person name="King R."/>
        </authorList>
    </citation>
    <scope>NUCLEOTIDE SEQUENCE</scope>
</reference>
<keyword evidence="26" id="KW-1185">Reference proteome</keyword>
<keyword evidence="4" id="KW-0245">EGF-like domain</keyword>
<dbReference type="GO" id="GO:0008305">
    <property type="term" value="C:integrin complex"/>
    <property type="evidence" value="ECO:0007669"/>
    <property type="project" value="TreeGrafter"/>
</dbReference>
<evidence type="ECO:0000256" key="8">
    <source>
        <dbReference type="ARBA" id="ARBA00022729"/>
    </source>
</evidence>
<protein>
    <recommendedName>
        <fullName evidence="19">Integrin beta</fullName>
    </recommendedName>
</protein>
<feature type="disulfide bond" evidence="18">
    <location>
        <begin position="434"/>
        <end position="447"/>
    </location>
</feature>
<feature type="disulfide bond" evidence="18">
    <location>
        <begin position="53"/>
        <end position="64"/>
    </location>
</feature>
<feature type="disulfide bond" evidence="18">
    <location>
        <begin position="623"/>
        <end position="632"/>
    </location>
</feature>
<keyword evidence="15 20" id="KW-0472">Membrane</keyword>
<dbReference type="GO" id="GO:0005178">
    <property type="term" value="F:integrin binding"/>
    <property type="evidence" value="ECO:0007669"/>
    <property type="project" value="TreeGrafter"/>
</dbReference>
<keyword evidence="13 20" id="KW-1133">Transmembrane helix</keyword>
<evidence type="ECO:0000256" key="18">
    <source>
        <dbReference type="PIRSR" id="PIRSR002512-1"/>
    </source>
</evidence>
<keyword evidence="16 18" id="KW-1015">Disulfide bond</keyword>
<feature type="disulfide bond" evidence="18">
    <location>
        <begin position="634"/>
        <end position="641"/>
    </location>
</feature>
<evidence type="ECO:0000256" key="1">
    <source>
        <dbReference type="ARBA" id="ARBA00004251"/>
    </source>
</evidence>
<evidence type="ECO:0000256" key="11">
    <source>
        <dbReference type="ARBA" id="ARBA00022842"/>
    </source>
</evidence>
<feature type="disulfide bond" evidence="18">
    <location>
        <begin position="658"/>
        <end position="663"/>
    </location>
</feature>
<dbReference type="PANTHER" id="PTHR10082">
    <property type="entry name" value="INTEGRIN BETA SUBUNIT"/>
    <property type="match status" value="1"/>
</dbReference>
<evidence type="ECO:0000313" key="25">
    <source>
        <dbReference type="EMBL" id="CAH1118909.1"/>
    </source>
</evidence>
<dbReference type="PROSITE" id="PS52047">
    <property type="entry name" value="I_EGF_2"/>
    <property type="match status" value="3"/>
</dbReference>
<dbReference type="InterPro" id="IPR014836">
    <property type="entry name" value="Integrin_bsu_cyt_dom"/>
</dbReference>
<feature type="disulfide bond" evidence="18">
    <location>
        <begin position="467"/>
        <end position="736"/>
    </location>
</feature>
<gene>
    <name evidence="25" type="ORF">PHAECO_LOCUS3192</name>
</gene>
<feature type="disulfide bond" evidence="18">
    <location>
        <begin position="688"/>
        <end position="697"/>
    </location>
</feature>
<dbReference type="AlphaFoldDB" id="A0A9P0GN59"/>
<dbReference type="Proteomes" id="UP001153737">
    <property type="component" value="Chromosome 12"/>
</dbReference>
<feature type="disulfide bond" evidence="18">
    <location>
        <begin position="660"/>
        <end position="711"/>
    </location>
</feature>
<evidence type="ECO:0000256" key="20">
    <source>
        <dbReference type="SAM" id="Phobius"/>
    </source>
</evidence>
<dbReference type="SUPFAM" id="SSF103575">
    <property type="entry name" value="Plexin repeat"/>
    <property type="match status" value="1"/>
</dbReference>
<dbReference type="InterPro" id="IPR057073">
    <property type="entry name" value="EGF_integrin_2"/>
</dbReference>
<evidence type="ECO:0000256" key="4">
    <source>
        <dbReference type="ARBA" id="ARBA00022536"/>
    </source>
</evidence>
<dbReference type="InterPro" id="IPR002369">
    <property type="entry name" value="Integrin_bsu_VWA"/>
</dbReference>
<dbReference type="EMBL" id="OU896718">
    <property type="protein sequence ID" value="CAH1118909.1"/>
    <property type="molecule type" value="Genomic_DNA"/>
</dbReference>
<feature type="disulfide bond" evidence="18">
    <location>
        <begin position="665"/>
        <end position="678"/>
    </location>
</feature>
<keyword evidence="17" id="KW-0325">Glycoprotein</keyword>
<comment type="similarity">
    <text evidence="2 19">Belongs to the integrin beta chain family.</text>
</comment>
<dbReference type="SUPFAM" id="SSF69687">
    <property type="entry name" value="Integrin beta tail domain"/>
    <property type="match status" value="1"/>
</dbReference>
<dbReference type="SUPFAM" id="SSF53300">
    <property type="entry name" value="vWA-like"/>
    <property type="match status" value="1"/>
</dbReference>
<dbReference type="PIRSF" id="PIRSF002512">
    <property type="entry name" value="Integrin_B"/>
    <property type="match status" value="1"/>
</dbReference>
<evidence type="ECO:0000256" key="10">
    <source>
        <dbReference type="ARBA" id="ARBA00022837"/>
    </source>
</evidence>
<dbReference type="Gene3D" id="3.40.50.410">
    <property type="entry name" value="von Willebrand factor, type A domain"/>
    <property type="match status" value="1"/>
</dbReference>
<dbReference type="SMART" id="SM01242">
    <property type="entry name" value="Integrin_B_tail"/>
    <property type="match status" value="1"/>
</dbReference>
<evidence type="ECO:0000256" key="3">
    <source>
        <dbReference type="ARBA" id="ARBA00022475"/>
    </source>
</evidence>
<dbReference type="Gene3D" id="1.20.5.100">
    <property type="entry name" value="Cytochrome c1, transmembrane anchor, C-terminal"/>
    <property type="match status" value="1"/>
</dbReference>
<feature type="disulfide bond" evidence="18">
    <location>
        <begin position="524"/>
        <end position="565"/>
    </location>
</feature>
<dbReference type="GO" id="GO:0007160">
    <property type="term" value="P:cell-matrix adhesion"/>
    <property type="evidence" value="ECO:0007669"/>
    <property type="project" value="TreeGrafter"/>
</dbReference>
<feature type="domain" description="Integrin beta subunit cytoplasmic" evidence="23">
    <location>
        <begin position="797"/>
        <end position="843"/>
    </location>
</feature>
<evidence type="ECO:0000259" key="22">
    <source>
        <dbReference type="SMART" id="SM00187"/>
    </source>
</evidence>
<feature type="disulfide bond" evidence="18">
    <location>
        <begin position="571"/>
        <end position="576"/>
    </location>
</feature>
<evidence type="ECO:0000256" key="14">
    <source>
        <dbReference type="ARBA" id="ARBA00023037"/>
    </source>
</evidence>
<keyword evidence="3" id="KW-1003">Cell membrane</keyword>
<evidence type="ECO:0000256" key="6">
    <source>
        <dbReference type="ARBA" id="ARBA00022692"/>
    </source>
</evidence>
<feature type="disulfide bond" evidence="18">
    <location>
        <begin position="41"/>
        <end position="50"/>
    </location>
</feature>
<dbReference type="Pfam" id="PF08725">
    <property type="entry name" value="Integrin_b_cyt"/>
    <property type="match status" value="1"/>
</dbReference>
<keyword evidence="8 21" id="KW-0732">Signal</keyword>
<dbReference type="InterPro" id="IPR036465">
    <property type="entry name" value="vWFA_dom_sf"/>
</dbReference>
<dbReference type="Pfam" id="PF07965">
    <property type="entry name" value="Integrin_B_tail"/>
    <property type="match status" value="1"/>
</dbReference>
<keyword evidence="11" id="KW-0460">Magnesium</keyword>
<evidence type="ECO:0000259" key="24">
    <source>
        <dbReference type="SMART" id="SM01242"/>
    </source>
</evidence>
<accession>A0A9P0GN59</accession>
<dbReference type="InterPro" id="IPR033760">
    <property type="entry name" value="Integrin_beta_N"/>
</dbReference>
<feature type="chain" id="PRO_5040430736" description="Integrin beta" evidence="21">
    <location>
        <begin position="24"/>
        <end position="844"/>
    </location>
</feature>
<dbReference type="GO" id="GO:0007229">
    <property type="term" value="P:integrin-mediated signaling pathway"/>
    <property type="evidence" value="ECO:0007669"/>
    <property type="project" value="UniProtKB-KW"/>
</dbReference>
<dbReference type="GO" id="GO:0009986">
    <property type="term" value="C:cell surface"/>
    <property type="evidence" value="ECO:0007669"/>
    <property type="project" value="TreeGrafter"/>
</dbReference>
<organism evidence="25 26">
    <name type="scientific">Phaedon cochleariae</name>
    <name type="common">Mustard beetle</name>
    <dbReference type="NCBI Taxonomy" id="80249"/>
    <lineage>
        <taxon>Eukaryota</taxon>
        <taxon>Metazoa</taxon>
        <taxon>Ecdysozoa</taxon>
        <taxon>Arthropoda</taxon>
        <taxon>Hexapoda</taxon>
        <taxon>Insecta</taxon>
        <taxon>Pterygota</taxon>
        <taxon>Neoptera</taxon>
        <taxon>Endopterygota</taxon>
        <taxon>Coleoptera</taxon>
        <taxon>Polyphaga</taxon>
        <taxon>Cucujiformia</taxon>
        <taxon>Chrysomeloidea</taxon>
        <taxon>Chrysomelidae</taxon>
        <taxon>Chrysomelinae</taxon>
        <taxon>Chrysomelini</taxon>
        <taxon>Phaedon</taxon>
    </lineage>
</organism>
<dbReference type="InterPro" id="IPR036349">
    <property type="entry name" value="Integrin_bsu_tail_dom_sf"/>
</dbReference>
<keyword evidence="7" id="KW-0479">Metal-binding</keyword>
<proteinExistence type="inferred from homology"/>
<evidence type="ECO:0000256" key="5">
    <source>
        <dbReference type="ARBA" id="ARBA00022553"/>
    </source>
</evidence>
<feature type="disulfide bond" evidence="18">
    <location>
        <begin position="578"/>
        <end position="593"/>
    </location>
</feature>
<dbReference type="Gene3D" id="2.60.40.1510">
    <property type="entry name" value="ntegrin, alpha v. Chain A, domain 3"/>
    <property type="match status" value="1"/>
</dbReference>
<keyword evidence="10" id="KW-0106">Calcium</keyword>
<dbReference type="PANTHER" id="PTHR10082:SF60">
    <property type="entry name" value="INTEGRIN BETA-PS"/>
    <property type="match status" value="1"/>
</dbReference>
<dbReference type="PROSITE" id="PS00243">
    <property type="entry name" value="I_EGF_1"/>
    <property type="match status" value="2"/>
</dbReference>
<dbReference type="GO" id="GO:0007157">
    <property type="term" value="P:heterophilic cell-cell adhesion via plasma membrane cell adhesion molecules"/>
    <property type="evidence" value="ECO:0007669"/>
    <property type="project" value="UniProtKB-ARBA"/>
</dbReference>
<dbReference type="InterPro" id="IPR040622">
    <property type="entry name" value="EGF_integrin_1"/>
</dbReference>
<dbReference type="Gene3D" id="2.10.25.10">
    <property type="entry name" value="Laminin"/>
    <property type="match status" value="4"/>
</dbReference>
<dbReference type="SMART" id="SM01241">
    <property type="entry name" value="Integrin_b_cyt"/>
    <property type="match status" value="1"/>
</dbReference>
<keyword evidence="9" id="KW-0677">Repeat</keyword>
<feature type="disulfide bond" evidence="18">
    <location>
        <begin position="694"/>
        <end position="768"/>
    </location>
</feature>
<comment type="subcellular location">
    <subcellularLocation>
        <location evidence="1 19">Cell membrane</location>
        <topology evidence="1 19">Single-pass type I membrane protein</topology>
    </subcellularLocation>
</comment>
<keyword evidence="6 19" id="KW-0812">Transmembrane</keyword>
<dbReference type="InterPro" id="IPR015812">
    <property type="entry name" value="Integrin_bsu"/>
</dbReference>
<evidence type="ECO:0000256" key="9">
    <source>
        <dbReference type="ARBA" id="ARBA00022737"/>
    </source>
</evidence>
<feature type="disulfide bond" evidence="18">
    <location>
        <begin position="497"/>
        <end position="501"/>
    </location>
</feature>
<evidence type="ECO:0000256" key="21">
    <source>
        <dbReference type="SAM" id="SignalP"/>
    </source>
</evidence>
<dbReference type="FunFam" id="2.10.25.10:FF:000036">
    <property type="entry name" value="Integrin beta"/>
    <property type="match status" value="1"/>
</dbReference>
<name>A0A9P0GN59_PHACE</name>
<feature type="disulfide bond" evidence="18">
    <location>
        <begin position="618"/>
        <end position="652"/>
    </location>
</feature>
<feature type="transmembrane region" description="Helical" evidence="20">
    <location>
        <begin position="772"/>
        <end position="796"/>
    </location>
</feature>
<dbReference type="GO" id="GO:0046872">
    <property type="term" value="F:metal ion binding"/>
    <property type="evidence" value="ECO:0007669"/>
    <property type="project" value="UniProtKB-KW"/>
</dbReference>
<dbReference type="Pfam" id="PF17205">
    <property type="entry name" value="PSI_integrin"/>
    <property type="match status" value="1"/>
</dbReference>
<dbReference type="OrthoDB" id="410592at2759"/>
<dbReference type="InterPro" id="IPR057243">
    <property type="entry name" value="Integrin_I-EGF_CS"/>
</dbReference>
<feature type="disulfide bond" evidence="18">
    <location>
        <begin position="616"/>
        <end position="621"/>
    </location>
</feature>
<dbReference type="Pfam" id="PF23105">
    <property type="entry name" value="EGF_integrin"/>
    <property type="match status" value="1"/>
</dbReference>
<dbReference type="FunFam" id="3.40.50.410:FF:000002">
    <property type="entry name" value="Integrin beta"/>
    <property type="match status" value="1"/>
</dbReference>
<evidence type="ECO:0000259" key="23">
    <source>
        <dbReference type="SMART" id="SM01241"/>
    </source>
</evidence>
<evidence type="ECO:0000256" key="16">
    <source>
        <dbReference type="ARBA" id="ARBA00023157"/>
    </source>
</evidence>